<dbReference type="PANTHER" id="PTHR32332">
    <property type="entry name" value="2-NITROPROPANE DIOXYGENASE"/>
    <property type="match status" value="1"/>
</dbReference>
<accession>A0A369JJX5</accession>
<keyword evidence="3" id="KW-0560">Oxidoreductase</keyword>
<comment type="caution">
    <text evidence="4">The sequence shown here is derived from an EMBL/GenBank/DDBJ whole genome shotgun (WGS) entry which is preliminary data.</text>
</comment>
<sequence>MSGITTKFTQLLGLRTPIVSGVMAGASGGALAAEVTRAGGFGFIAFGYGSIEKFRSEVALARSILKVQPQLPLPIGIGYLGWQLELPNAPAEECLSAALDENVQAIWLSFGKRLHQWIKYIRDHERSAGATKVFVQVTSVEEALVAVNDWKVDVVIAQGTEAGGHGSSSGSTLLTLIPEILAVLPKDGPPVLAAGGIANGAQIASLLTLGASGVVLGTRFLLSPESLYSNTQRQAIITARTASSVRTMAFDHARNTLGWPEGIDGRALRNSTVEDFEKGVDIDIMRRKFVEGVKNDDPDRILVWAGAGVGLMNRIQPAKEIVEELDQECSRSLRDAALLLGTVSIHTNHKIYHPRSKI</sequence>
<evidence type="ECO:0000256" key="1">
    <source>
        <dbReference type="ARBA" id="ARBA00022630"/>
    </source>
</evidence>
<dbReference type="CDD" id="cd04730">
    <property type="entry name" value="NPD_like"/>
    <property type="match status" value="1"/>
</dbReference>
<keyword evidence="1" id="KW-0285">Flavoprotein</keyword>
<dbReference type="STRING" id="39966.A0A369JJX5"/>
<protein>
    <submittedName>
        <fullName evidence="4">Nitronate monooxygenase</fullName>
    </submittedName>
</protein>
<dbReference type="Pfam" id="PF03060">
    <property type="entry name" value="NMO"/>
    <property type="match status" value="1"/>
</dbReference>
<gene>
    <name evidence="4" type="primary">ncd-2_2</name>
    <name evidence="4" type="ORF">Hypma_011961</name>
</gene>
<dbReference type="InterPro" id="IPR013785">
    <property type="entry name" value="Aldolase_TIM"/>
</dbReference>
<dbReference type="SUPFAM" id="SSF51412">
    <property type="entry name" value="Inosine monophosphate dehydrogenase (IMPDH)"/>
    <property type="match status" value="1"/>
</dbReference>
<dbReference type="Proteomes" id="UP000076154">
    <property type="component" value="Unassembled WGS sequence"/>
</dbReference>
<dbReference type="AlphaFoldDB" id="A0A369JJX5"/>
<organism evidence="4 5">
    <name type="scientific">Hypsizygus marmoreus</name>
    <name type="common">White beech mushroom</name>
    <name type="synonym">Agaricus marmoreus</name>
    <dbReference type="NCBI Taxonomy" id="39966"/>
    <lineage>
        <taxon>Eukaryota</taxon>
        <taxon>Fungi</taxon>
        <taxon>Dikarya</taxon>
        <taxon>Basidiomycota</taxon>
        <taxon>Agaricomycotina</taxon>
        <taxon>Agaricomycetes</taxon>
        <taxon>Agaricomycetidae</taxon>
        <taxon>Agaricales</taxon>
        <taxon>Tricholomatineae</taxon>
        <taxon>Lyophyllaceae</taxon>
        <taxon>Hypsizygus</taxon>
    </lineage>
</organism>
<evidence type="ECO:0000313" key="5">
    <source>
        <dbReference type="Proteomes" id="UP000076154"/>
    </source>
</evidence>
<evidence type="ECO:0000313" key="4">
    <source>
        <dbReference type="EMBL" id="RDB20877.1"/>
    </source>
</evidence>
<keyword evidence="5" id="KW-1185">Reference proteome</keyword>
<evidence type="ECO:0000256" key="2">
    <source>
        <dbReference type="ARBA" id="ARBA00022643"/>
    </source>
</evidence>
<dbReference type="EMBL" id="LUEZ02000056">
    <property type="protein sequence ID" value="RDB20877.1"/>
    <property type="molecule type" value="Genomic_DNA"/>
</dbReference>
<dbReference type="OrthoDB" id="2349068at2759"/>
<dbReference type="InterPro" id="IPR004136">
    <property type="entry name" value="NMO"/>
</dbReference>
<dbReference type="Gene3D" id="3.20.20.70">
    <property type="entry name" value="Aldolase class I"/>
    <property type="match status" value="1"/>
</dbReference>
<evidence type="ECO:0000256" key="3">
    <source>
        <dbReference type="ARBA" id="ARBA00023002"/>
    </source>
</evidence>
<name>A0A369JJX5_HYPMA</name>
<dbReference type="GO" id="GO:0018580">
    <property type="term" value="F:nitronate monooxygenase activity"/>
    <property type="evidence" value="ECO:0007669"/>
    <property type="project" value="InterPro"/>
</dbReference>
<keyword evidence="2" id="KW-0288">FMN</keyword>
<dbReference type="PANTHER" id="PTHR32332:SF31">
    <property type="entry name" value="2-NITROPROPANE DIOXYGENASE FAMILY, PUTATIVE (AFU_ORTHOLOGUE AFUA_2G09850)-RELATED"/>
    <property type="match status" value="1"/>
</dbReference>
<proteinExistence type="predicted"/>
<reference evidence="4" key="1">
    <citation type="submission" date="2018-04" db="EMBL/GenBank/DDBJ databases">
        <title>Whole genome sequencing of Hypsizygus marmoreus.</title>
        <authorList>
            <person name="Choi I.-G."/>
            <person name="Min B."/>
            <person name="Kim J.-G."/>
            <person name="Kim S."/>
            <person name="Oh Y.-L."/>
            <person name="Kong W.-S."/>
            <person name="Park H."/>
            <person name="Jeong J."/>
            <person name="Song E.-S."/>
        </authorList>
    </citation>
    <scope>NUCLEOTIDE SEQUENCE [LARGE SCALE GENOMIC DNA]</scope>
    <source>
        <strain evidence="4">51987-8</strain>
    </source>
</reference>
<keyword evidence="4" id="KW-0503">Monooxygenase</keyword>
<dbReference type="InParanoid" id="A0A369JJX5"/>